<evidence type="ECO:0000313" key="6">
    <source>
        <dbReference type="Proteomes" id="UP000320390"/>
    </source>
</evidence>
<reference evidence="5 6" key="1">
    <citation type="submission" date="2019-02" db="EMBL/GenBank/DDBJ databases">
        <title>Deep-cultivation of Planctomycetes and their phenomic and genomic characterization uncovers novel biology.</title>
        <authorList>
            <person name="Wiegand S."/>
            <person name="Jogler M."/>
            <person name="Boedeker C."/>
            <person name="Pinto D."/>
            <person name="Vollmers J."/>
            <person name="Rivas-Marin E."/>
            <person name="Kohn T."/>
            <person name="Peeters S.H."/>
            <person name="Heuer A."/>
            <person name="Rast P."/>
            <person name="Oberbeckmann S."/>
            <person name="Bunk B."/>
            <person name="Jeske O."/>
            <person name="Meyerdierks A."/>
            <person name="Storesund J.E."/>
            <person name="Kallscheuer N."/>
            <person name="Luecker S."/>
            <person name="Lage O.M."/>
            <person name="Pohl T."/>
            <person name="Merkel B.J."/>
            <person name="Hornburger P."/>
            <person name="Mueller R.-W."/>
            <person name="Bruemmer F."/>
            <person name="Labrenz M."/>
            <person name="Spormann A.M."/>
            <person name="Op den Camp H."/>
            <person name="Overmann J."/>
            <person name="Amann R."/>
            <person name="Jetten M.S.M."/>
            <person name="Mascher T."/>
            <person name="Medema M.H."/>
            <person name="Devos D.P."/>
            <person name="Kaster A.-K."/>
            <person name="Ovreas L."/>
            <person name="Rohde M."/>
            <person name="Galperin M.Y."/>
            <person name="Jogler C."/>
        </authorList>
    </citation>
    <scope>NUCLEOTIDE SEQUENCE [LARGE SCALE GENOMIC DNA]</scope>
    <source>
        <strain evidence="5 6">Poly30</strain>
    </source>
</reference>
<accession>A0A518ESM0</accession>
<dbReference type="PROSITE" id="PS00211">
    <property type="entry name" value="ABC_TRANSPORTER_1"/>
    <property type="match status" value="1"/>
</dbReference>
<proteinExistence type="predicted"/>
<dbReference type="EMBL" id="CP036434">
    <property type="protein sequence ID" value="QDV07088.1"/>
    <property type="molecule type" value="Genomic_DNA"/>
</dbReference>
<dbReference type="InterPro" id="IPR050093">
    <property type="entry name" value="ABC_SmlMolc_Importer"/>
</dbReference>
<evidence type="ECO:0000259" key="4">
    <source>
        <dbReference type="PROSITE" id="PS50893"/>
    </source>
</evidence>
<keyword evidence="6" id="KW-1185">Reference proteome</keyword>
<dbReference type="SUPFAM" id="SSF52540">
    <property type="entry name" value="P-loop containing nucleoside triphosphate hydrolases"/>
    <property type="match status" value="1"/>
</dbReference>
<dbReference type="RefSeq" id="WP_145197847.1">
    <property type="nucleotide sequence ID" value="NZ_CP036434.1"/>
</dbReference>
<organism evidence="5 6">
    <name type="scientific">Saltatorellus ferox</name>
    <dbReference type="NCBI Taxonomy" id="2528018"/>
    <lineage>
        <taxon>Bacteria</taxon>
        <taxon>Pseudomonadati</taxon>
        <taxon>Planctomycetota</taxon>
        <taxon>Planctomycetia</taxon>
        <taxon>Planctomycetia incertae sedis</taxon>
        <taxon>Saltatorellus</taxon>
    </lineage>
</organism>
<keyword evidence="3 5" id="KW-0067">ATP-binding</keyword>
<dbReference type="InterPro" id="IPR003439">
    <property type="entry name" value="ABC_transporter-like_ATP-bd"/>
</dbReference>
<dbReference type="OrthoDB" id="9802264at2"/>
<evidence type="ECO:0000256" key="1">
    <source>
        <dbReference type="ARBA" id="ARBA00022448"/>
    </source>
</evidence>
<gene>
    <name evidence="5" type="primary">malK</name>
    <name evidence="5" type="ORF">Poly30_26070</name>
</gene>
<dbReference type="GO" id="GO:0005524">
    <property type="term" value="F:ATP binding"/>
    <property type="evidence" value="ECO:0007669"/>
    <property type="project" value="UniProtKB-KW"/>
</dbReference>
<dbReference type="PANTHER" id="PTHR42781">
    <property type="entry name" value="SPERMIDINE/PUTRESCINE IMPORT ATP-BINDING PROTEIN POTA"/>
    <property type="match status" value="1"/>
</dbReference>
<keyword evidence="2" id="KW-0547">Nucleotide-binding</keyword>
<protein>
    <submittedName>
        <fullName evidence="5">Maltose/maltodextrin import ATP-binding protein MalK</fullName>
    </submittedName>
</protein>
<dbReference type="SMART" id="SM00382">
    <property type="entry name" value="AAA"/>
    <property type="match status" value="1"/>
</dbReference>
<sequence>MSSSPPPPAVECKGLIVRAGKAEILSDISLRIEPEEHVLLVGPSGAGKSTLLRAIAGLAVPSKGEIHLFGELASRPGELVLAPDKRGVGFLFQGGALWPHMSVAGTLDFVLKRKGQDRSARKRRIAELLEIVDLAGYDKRRTPTLSGGEAQRLGLARALATEPKILALDEPLGPLDAPRREALLDQLQSLARRFGLTTIHVTHDPDEAARVATRTITMTEEGALV</sequence>
<dbReference type="GO" id="GO:0016887">
    <property type="term" value="F:ATP hydrolysis activity"/>
    <property type="evidence" value="ECO:0007669"/>
    <property type="project" value="InterPro"/>
</dbReference>
<evidence type="ECO:0000256" key="2">
    <source>
        <dbReference type="ARBA" id="ARBA00022741"/>
    </source>
</evidence>
<feature type="domain" description="ABC transporter" evidence="4">
    <location>
        <begin position="10"/>
        <end position="225"/>
    </location>
</feature>
<dbReference type="Proteomes" id="UP000320390">
    <property type="component" value="Chromosome"/>
</dbReference>
<dbReference type="InterPro" id="IPR017871">
    <property type="entry name" value="ABC_transporter-like_CS"/>
</dbReference>
<dbReference type="InterPro" id="IPR027417">
    <property type="entry name" value="P-loop_NTPase"/>
</dbReference>
<dbReference type="Gene3D" id="3.40.50.300">
    <property type="entry name" value="P-loop containing nucleotide triphosphate hydrolases"/>
    <property type="match status" value="1"/>
</dbReference>
<dbReference type="InterPro" id="IPR003593">
    <property type="entry name" value="AAA+_ATPase"/>
</dbReference>
<dbReference type="PROSITE" id="PS50893">
    <property type="entry name" value="ABC_TRANSPORTER_2"/>
    <property type="match status" value="1"/>
</dbReference>
<evidence type="ECO:0000256" key="3">
    <source>
        <dbReference type="ARBA" id="ARBA00022840"/>
    </source>
</evidence>
<name>A0A518ESM0_9BACT</name>
<dbReference type="AlphaFoldDB" id="A0A518ESM0"/>
<dbReference type="Pfam" id="PF00005">
    <property type="entry name" value="ABC_tran"/>
    <property type="match status" value="1"/>
</dbReference>
<evidence type="ECO:0000313" key="5">
    <source>
        <dbReference type="EMBL" id="QDV07088.1"/>
    </source>
</evidence>
<keyword evidence="1" id="KW-0813">Transport</keyword>
<dbReference type="PANTHER" id="PTHR42781:SF4">
    <property type="entry name" value="SPERMIDINE_PUTRESCINE IMPORT ATP-BINDING PROTEIN POTA"/>
    <property type="match status" value="1"/>
</dbReference>